<evidence type="ECO:0000256" key="1">
    <source>
        <dbReference type="SAM" id="SignalP"/>
    </source>
</evidence>
<proteinExistence type="predicted"/>
<dbReference type="KEGG" id="cvn:111127345"/>
<dbReference type="Proteomes" id="UP000694844">
    <property type="component" value="Chromosome 3"/>
</dbReference>
<dbReference type="RefSeq" id="XP_022328183.1">
    <property type="nucleotide sequence ID" value="XM_022472475.1"/>
</dbReference>
<dbReference type="Gene3D" id="2.10.80.10">
    <property type="entry name" value="Lipase, subunit A"/>
    <property type="match status" value="1"/>
</dbReference>
<reference evidence="3" key="1">
    <citation type="submission" date="2025-08" db="UniProtKB">
        <authorList>
            <consortium name="RefSeq"/>
        </authorList>
    </citation>
    <scope>IDENTIFICATION</scope>
    <source>
        <tissue evidence="3">Whole sample</tissue>
    </source>
</reference>
<dbReference type="OrthoDB" id="6074337at2759"/>
<feature type="signal peptide" evidence="1">
    <location>
        <begin position="1"/>
        <end position="18"/>
    </location>
</feature>
<dbReference type="GeneID" id="111127345"/>
<sequence>MMRRVSLFLSCLVPVIVGYCMVNEDCGDVDRLCCSITPALGKRQLDSNFMVHYCLPYKNENATWCSLNVQHSPEIQNYYSLCPCGPGLRCTPTTELDPTATHVIDTENVPTLFKRRRY</sequence>
<keyword evidence="2" id="KW-1185">Reference proteome</keyword>
<feature type="chain" id="PRO_5034657682" evidence="1">
    <location>
        <begin position="19"/>
        <end position="118"/>
    </location>
</feature>
<evidence type="ECO:0000313" key="2">
    <source>
        <dbReference type="Proteomes" id="UP000694844"/>
    </source>
</evidence>
<dbReference type="AlphaFoldDB" id="A0A8B8DK53"/>
<name>A0A8B8DK53_CRAVI</name>
<evidence type="ECO:0000313" key="3">
    <source>
        <dbReference type="RefSeq" id="XP_022328183.1"/>
    </source>
</evidence>
<keyword evidence="1" id="KW-0732">Signal</keyword>
<accession>A0A8B8DK53</accession>
<protein>
    <submittedName>
        <fullName evidence="3">Uncharacterized protein LOC111127345</fullName>
    </submittedName>
</protein>
<organism evidence="2 3">
    <name type="scientific">Crassostrea virginica</name>
    <name type="common">Eastern oyster</name>
    <dbReference type="NCBI Taxonomy" id="6565"/>
    <lineage>
        <taxon>Eukaryota</taxon>
        <taxon>Metazoa</taxon>
        <taxon>Spiralia</taxon>
        <taxon>Lophotrochozoa</taxon>
        <taxon>Mollusca</taxon>
        <taxon>Bivalvia</taxon>
        <taxon>Autobranchia</taxon>
        <taxon>Pteriomorphia</taxon>
        <taxon>Ostreida</taxon>
        <taxon>Ostreoidea</taxon>
        <taxon>Ostreidae</taxon>
        <taxon>Crassostrea</taxon>
    </lineage>
</organism>
<gene>
    <name evidence="3" type="primary">LOC111127345</name>
</gene>